<proteinExistence type="predicted"/>
<accession>A0A514DI01</accession>
<dbReference type="EMBL" id="MK937607">
    <property type="protein sequence ID" value="QDH93227.1"/>
    <property type="molecule type" value="Genomic_DNA"/>
</dbReference>
<protein>
    <submittedName>
        <fullName evidence="1">Uncharacterized protein</fullName>
    </submittedName>
</protein>
<keyword evidence="2" id="KW-1185">Reference proteome</keyword>
<dbReference type="RefSeq" id="YP_010002823.1">
    <property type="nucleotide sequence ID" value="NC_053248.1"/>
</dbReference>
<name>A0A514DI01_9CAUD</name>
<evidence type="ECO:0000313" key="2">
    <source>
        <dbReference type="Proteomes" id="UP000316610"/>
    </source>
</evidence>
<organism evidence="1 2">
    <name type="scientific">Gordonia phage Zipp</name>
    <dbReference type="NCBI Taxonomy" id="2591212"/>
    <lineage>
        <taxon>Viruses</taxon>
        <taxon>Duplodnaviria</taxon>
        <taxon>Heunggongvirae</taxon>
        <taxon>Uroviricota</taxon>
        <taxon>Caudoviricetes</taxon>
        <taxon>Stackebrandtviridae</taxon>
        <taxon>Schenleyvirinae</taxon>
        <taxon>Zitchvirus</taxon>
        <taxon>Zitchvirus zipp</taxon>
    </lineage>
</organism>
<evidence type="ECO:0000313" key="1">
    <source>
        <dbReference type="EMBL" id="QDH93227.1"/>
    </source>
</evidence>
<reference evidence="1 2" key="1">
    <citation type="submission" date="2019-05" db="EMBL/GenBank/DDBJ databases">
        <authorList>
            <person name="Hammer B.W."/>
            <person name="Chiaro A."/>
            <person name="Dufresne J."/>
            <person name="Kristler A."/>
            <person name="Kuo C.N."/>
            <person name="Ozcan Z."/>
            <person name="Pasmanik V."/>
            <person name="Shin J."/>
            <person name="Stephens K.N."/>
            <person name="Butela K.A."/>
            <person name="Garlena R.A."/>
            <person name="Russell D.A."/>
            <person name="Pope W.H."/>
            <person name="Jacobs-Sera D."/>
            <person name="Hatfull G.F."/>
        </authorList>
    </citation>
    <scope>NUCLEOTIDE SEQUENCE [LARGE SCALE GENOMIC DNA]</scope>
</reference>
<dbReference type="GeneID" id="63027376"/>
<gene>
    <name evidence="1" type="primary">74</name>
    <name evidence="1" type="ORF">SEA_ZIPP_74</name>
</gene>
<dbReference type="KEGG" id="vg:63027376"/>
<dbReference type="Proteomes" id="UP000316610">
    <property type="component" value="Segment"/>
</dbReference>
<sequence>MARKNYAPRRLPDDWTPDLIVDPDVREEYEFLASFLMAPERIIAQLGIPLGDACKLVYAARRRAERRERVAS</sequence>